<accession>A0A3P6BFC8</accession>
<dbReference type="AlphaFoldDB" id="A0A3P6BFC8"/>
<proteinExistence type="predicted"/>
<dbReference type="EMBL" id="LR031574">
    <property type="protein sequence ID" value="VDC99969.1"/>
    <property type="molecule type" value="Genomic_DNA"/>
</dbReference>
<reference evidence="2" key="1">
    <citation type="submission" date="2018-11" db="EMBL/GenBank/DDBJ databases">
        <authorList>
            <consortium name="Genoscope - CEA"/>
            <person name="William W."/>
        </authorList>
    </citation>
    <scope>NUCLEOTIDE SEQUENCE</scope>
</reference>
<feature type="region of interest" description="Disordered" evidence="1">
    <location>
        <begin position="23"/>
        <end position="97"/>
    </location>
</feature>
<evidence type="ECO:0000313" key="2">
    <source>
        <dbReference type="EMBL" id="VDC99969.1"/>
    </source>
</evidence>
<name>A0A3P6BFC8_BRACM</name>
<gene>
    <name evidence="2" type="ORF">BRAA07T30289Z</name>
</gene>
<feature type="compositionally biased region" description="Low complexity" evidence="1">
    <location>
        <begin position="66"/>
        <end position="75"/>
    </location>
</feature>
<evidence type="ECO:0000256" key="1">
    <source>
        <dbReference type="SAM" id="MobiDB-lite"/>
    </source>
</evidence>
<protein>
    <submittedName>
        <fullName evidence="2">Uncharacterized protein</fullName>
    </submittedName>
</protein>
<organism evidence="2">
    <name type="scientific">Brassica campestris</name>
    <name type="common">Field mustard</name>
    <dbReference type="NCBI Taxonomy" id="3711"/>
    <lineage>
        <taxon>Eukaryota</taxon>
        <taxon>Viridiplantae</taxon>
        <taxon>Streptophyta</taxon>
        <taxon>Embryophyta</taxon>
        <taxon>Tracheophyta</taxon>
        <taxon>Spermatophyta</taxon>
        <taxon>Magnoliopsida</taxon>
        <taxon>eudicotyledons</taxon>
        <taxon>Gunneridae</taxon>
        <taxon>Pentapetalae</taxon>
        <taxon>rosids</taxon>
        <taxon>malvids</taxon>
        <taxon>Brassicales</taxon>
        <taxon>Brassicaceae</taxon>
        <taxon>Brassiceae</taxon>
        <taxon>Brassica</taxon>
    </lineage>
</organism>
<sequence length="97" mass="10404">MDCLMTSHLKATNPKSARRCLLHPLREWNSTPTTTPTVTTTPTRGTSVSPSGSNPRGQSVTARRNAAPSCAATAKASRRLKNQTAQGGKRHEPVVRP</sequence>
<feature type="compositionally biased region" description="Low complexity" evidence="1">
    <location>
        <begin position="30"/>
        <end position="53"/>
    </location>
</feature>